<dbReference type="InterPro" id="IPR027470">
    <property type="entry name" value="Cation_efflux_CTD"/>
</dbReference>
<keyword evidence="7 8" id="KW-0472">Membrane</keyword>
<feature type="domain" description="Cation efflux protein cytoplasmic" evidence="10">
    <location>
        <begin position="362"/>
        <end position="420"/>
    </location>
</feature>
<feature type="transmembrane region" description="Helical" evidence="8">
    <location>
        <begin position="145"/>
        <end position="164"/>
    </location>
</feature>
<keyword evidence="4 8" id="KW-0812">Transmembrane</keyword>
<feature type="transmembrane region" description="Helical" evidence="8">
    <location>
        <begin position="292"/>
        <end position="312"/>
    </location>
</feature>
<dbReference type="InterPro" id="IPR027469">
    <property type="entry name" value="Cation_efflux_TMD_sf"/>
</dbReference>
<feature type="transmembrane region" description="Helical" evidence="8">
    <location>
        <begin position="253"/>
        <end position="272"/>
    </location>
</feature>
<dbReference type="GO" id="GO:0016020">
    <property type="term" value="C:membrane"/>
    <property type="evidence" value="ECO:0007669"/>
    <property type="project" value="InterPro"/>
</dbReference>
<evidence type="ECO:0000256" key="7">
    <source>
        <dbReference type="ARBA" id="ARBA00023136"/>
    </source>
</evidence>
<dbReference type="SUPFAM" id="SSF160240">
    <property type="entry name" value="Cation efflux protein cytoplasmic domain-like"/>
    <property type="match status" value="1"/>
</dbReference>
<dbReference type="InterPro" id="IPR036837">
    <property type="entry name" value="Cation_efflux_CTD_sf"/>
</dbReference>
<dbReference type="RefSeq" id="XP_031387332.1">
    <property type="nucleotide sequence ID" value="XM_031531472.1"/>
</dbReference>
<dbReference type="GO" id="GO:0012505">
    <property type="term" value="C:endomembrane system"/>
    <property type="evidence" value="ECO:0007669"/>
    <property type="project" value="UniProtKB-SubCell"/>
</dbReference>
<evidence type="ECO:0000313" key="11">
    <source>
        <dbReference type="Proteomes" id="UP000515151"/>
    </source>
</evidence>
<dbReference type="Pfam" id="PF16916">
    <property type="entry name" value="ZT_dimer"/>
    <property type="match status" value="1"/>
</dbReference>
<dbReference type="Gene3D" id="3.30.70.1350">
    <property type="entry name" value="Cation efflux protein, cytoplasmic domain"/>
    <property type="match status" value="1"/>
</dbReference>
<feature type="domain" description="Cation efflux protein transmembrane" evidence="9">
    <location>
        <begin position="150"/>
        <end position="340"/>
    </location>
</feature>
<sequence length="435" mass="49595">MISTAFSMPAEVHIRSSSTRYLPLPEKLSDVEVEMASDMRTDSTDYRLELLSPEGHAEPAPRLPSWRLTADEFKLPQKTNGQDSECGLSQVLKTMKRRRKIAEYYRRQERLLKGFGEMDSFMEMGHLPGNLTEDEMKQLARSEKVAIYTSNIANMVLFLAKVYASVESRSLAVIASTLDSLLDLLSGFILWFTAHAMRKPNQLRYPIGKERMQPVGIVVFASVMCTLGLQILFESGRELIMKTQPERDPEKERWMIGIMVSVTIVKFVLMAYCRRFQNDIIRTYAKDHLFDVITNSIGLAAAVLAIRFYWWLDPTGAILIAVYTMNSWARTVIENVGSLIGKTAPAEYIAKLTYLIWNHHWDIKHIATVRAYKCGSFYFVEADIVLPGDMSLNVAHDIGETLQEKLELLPDVERAFVHVDFDSNHPPEHKRPKAP</sequence>
<evidence type="ECO:0000259" key="9">
    <source>
        <dbReference type="Pfam" id="PF01545"/>
    </source>
</evidence>
<keyword evidence="3" id="KW-0813">Transport</keyword>
<evidence type="ECO:0000256" key="2">
    <source>
        <dbReference type="ARBA" id="ARBA00008873"/>
    </source>
</evidence>
<organism evidence="11 12">
    <name type="scientific">Punica granatum</name>
    <name type="common">Pomegranate</name>
    <dbReference type="NCBI Taxonomy" id="22663"/>
    <lineage>
        <taxon>Eukaryota</taxon>
        <taxon>Viridiplantae</taxon>
        <taxon>Streptophyta</taxon>
        <taxon>Embryophyta</taxon>
        <taxon>Tracheophyta</taxon>
        <taxon>Spermatophyta</taxon>
        <taxon>Magnoliopsida</taxon>
        <taxon>eudicotyledons</taxon>
        <taxon>Gunneridae</taxon>
        <taxon>Pentapetalae</taxon>
        <taxon>rosids</taxon>
        <taxon>malvids</taxon>
        <taxon>Myrtales</taxon>
        <taxon>Lythraceae</taxon>
        <taxon>Punica</taxon>
    </lineage>
</organism>
<accession>A0A6P8CRW3</accession>
<dbReference type="FunFam" id="3.30.70.1350:FF:000001">
    <property type="entry name" value="Metal tolerance protein 11"/>
    <property type="match status" value="1"/>
</dbReference>
<keyword evidence="5 8" id="KW-1133">Transmembrane helix</keyword>
<dbReference type="AlphaFoldDB" id="A0A6P8CRW3"/>
<evidence type="ECO:0000313" key="12">
    <source>
        <dbReference type="RefSeq" id="XP_031387332.1"/>
    </source>
</evidence>
<dbReference type="InterPro" id="IPR050291">
    <property type="entry name" value="CDF_Transporter"/>
</dbReference>
<feature type="transmembrane region" description="Helical" evidence="8">
    <location>
        <begin position="170"/>
        <end position="194"/>
    </location>
</feature>
<dbReference type="Pfam" id="PF01545">
    <property type="entry name" value="Cation_efflux"/>
    <property type="match status" value="1"/>
</dbReference>
<keyword evidence="11" id="KW-1185">Reference proteome</keyword>
<comment type="subcellular location">
    <subcellularLocation>
        <location evidence="1">Endomembrane system</location>
        <topology evidence="1">Multi-pass membrane protein</topology>
    </subcellularLocation>
</comment>
<dbReference type="InterPro" id="IPR058533">
    <property type="entry name" value="Cation_efflux_TM"/>
</dbReference>
<keyword evidence="6" id="KW-0406">Ion transport</keyword>
<evidence type="ECO:0000256" key="4">
    <source>
        <dbReference type="ARBA" id="ARBA00022692"/>
    </source>
</evidence>
<dbReference type="InterPro" id="IPR002524">
    <property type="entry name" value="Cation_efflux"/>
</dbReference>
<dbReference type="GO" id="GO:0008324">
    <property type="term" value="F:monoatomic cation transmembrane transporter activity"/>
    <property type="evidence" value="ECO:0007669"/>
    <property type="project" value="InterPro"/>
</dbReference>
<protein>
    <submittedName>
        <fullName evidence="12">Metal tolerance protein 9-like isoform X1</fullName>
    </submittedName>
</protein>
<dbReference type="SUPFAM" id="SSF161111">
    <property type="entry name" value="Cation efflux protein transmembrane domain-like"/>
    <property type="match status" value="1"/>
</dbReference>
<dbReference type="PANTHER" id="PTHR43840:SF16">
    <property type="entry name" value="CATION EFFLUX PROTEIN CYTOPLASMIC DOMAIN-CONTAINING PROTEIN"/>
    <property type="match status" value="1"/>
</dbReference>
<dbReference type="Proteomes" id="UP000515151">
    <property type="component" value="Chromosome 1"/>
</dbReference>
<reference evidence="11" key="1">
    <citation type="journal article" date="2020" name="Plant Biotechnol. J.">
        <title>The pomegranate (Punica granatum L.) draft genome dissects genetic divergence between soft- and hard-seeded cultivars.</title>
        <authorList>
            <person name="Luo X."/>
            <person name="Li H."/>
            <person name="Wu Z."/>
            <person name="Yao W."/>
            <person name="Zhao P."/>
            <person name="Cao D."/>
            <person name="Yu H."/>
            <person name="Li K."/>
            <person name="Poudel K."/>
            <person name="Zhao D."/>
            <person name="Zhang F."/>
            <person name="Xia X."/>
            <person name="Chen L."/>
            <person name="Wang Q."/>
            <person name="Jing D."/>
            <person name="Cao S."/>
        </authorList>
    </citation>
    <scope>NUCLEOTIDE SEQUENCE [LARGE SCALE GENOMIC DNA]</scope>
    <source>
        <strain evidence="11">cv. Tunisia</strain>
    </source>
</reference>
<comment type="similarity">
    <text evidence="2">Belongs to the cation diffusion facilitator (CDF) transporter (TC 2.A.4) family. SLC30A subfamily.</text>
</comment>
<dbReference type="PANTHER" id="PTHR43840">
    <property type="entry name" value="MITOCHONDRIAL METAL TRANSPORTER 1-RELATED"/>
    <property type="match status" value="1"/>
</dbReference>
<reference evidence="12" key="2">
    <citation type="submission" date="2025-08" db="UniProtKB">
        <authorList>
            <consortium name="RefSeq"/>
        </authorList>
    </citation>
    <scope>IDENTIFICATION</scope>
    <source>
        <tissue evidence="12">Leaf</tissue>
    </source>
</reference>
<evidence type="ECO:0000259" key="10">
    <source>
        <dbReference type="Pfam" id="PF16916"/>
    </source>
</evidence>
<dbReference type="FunFam" id="1.20.1510.10:FF:000003">
    <property type="entry name" value="Metal tolerance protein 11"/>
    <property type="match status" value="1"/>
</dbReference>
<dbReference type="NCBIfam" id="TIGR01297">
    <property type="entry name" value="CDF"/>
    <property type="match status" value="1"/>
</dbReference>
<evidence type="ECO:0000256" key="5">
    <source>
        <dbReference type="ARBA" id="ARBA00022989"/>
    </source>
</evidence>
<dbReference type="Gene3D" id="1.20.1510.10">
    <property type="entry name" value="Cation efflux protein transmembrane domain"/>
    <property type="match status" value="1"/>
</dbReference>
<dbReference type="GeneID" id="116200643"/>
<evidence type="ECO:0000256" key="8">
    <source>
        <dbReference type="SAM" id="Phobius"/>
    </source>
</evidence>
<feature type="transmembrane region" description="Helical" evidence="8">
    <location>
        <begin position="215"/>
        <end position="233"/>
    </location>
</feature>
<dbReference type="OrthoDB" id="78296at2759"/>
<evidence type="ECO:0000256" key="1">
    <source>
        <dbReference type="ARBA" id="ARBA00004127"/>
    </source>
</evidence>
<proteinExistence type="inferred from homology"/>
<name>A0A6P8CRW3_PUNGR</name>
<evidence type="ECO:0000256" key="6">
    <source>
        <dbReference type="ARBA" id="ARBA00023065"/>
    </source>
</evidence>
<gene>
    <name evidence="12" type="primary">LOC116200643</name>
</gene>
<evidence type="ECO:0000256" key="3">
    <source>
        <dbReference type="ARBA" id="ARBA00022448"/>
    </source>
</evidence>